<reference evidence="1" key="2">
    <citation type="submission" date="2020-09" db="EMBL/GenBank/DDBJ databases">
        <authorList>
            <person name="Sun Q."/>
            <person name="Zhou Y."/>
        </authorList>
    </citation>
    <scope>NUCLEOTIDE SEQUENCE</scope>
    <source>
        <strain evidence="1">CGMCC 1.14984</strain>
    </source>
</reference>
<dbReference type="AlphaFoldDB" id="A0A8J3A0Q8"/>
<gene>
    <name evidence="1" type="ORF">GCM10011355_07180</name>
</gene>
<comment type="caution">
    <text evidence="1">The sequence shown here is derived from an EMBL/GenBank/DDBJ whole genome shotgun (WGS) entry which is preliminary data.</text>
</comment>
<dbReference type="Proteomes" id="UP000621856">
    <property type="component" value="Unassembled WGS sequence"/>
</dbReference>
<reference evidence="1" key="1">
    <citation type="journal article" date="2014" name="Int. J. Syst. Evol. Microbiol.">
        <title>Complete genome sequence of Corynebacterium casei LMG S-19264T (=DSM 44701T), isolated from a smear-ripened cheese.</title>
        <authorList>
            <consortium name="US DOE Joint Genome Institute (JGI-PGF)"/>
            <person name="Walter F."/>
            <person name="Albersmeier A."/>
            <person name="Kalinowski J."/>
            <person name="Ruckert C."/>
        </authorList>
    </citation>
    <scope>NUCLEOTIDE SEQUENCE</scope>
    <source>
        <strain evidence="1">CGMCC 1.14984</strain>
    </source>
</reference>
<evidence type="ECO:0000313" key="1">
    <source>
        <dbReference type="EMBL" id="GGH94007.1"/>
    </source>
</evidence>
<dbReference type="EMBL" id="BMGZ01000001">
    <property type="protein sequence ID" value="GGH94007.1"/>
    <property type="molecule type" value="Genomic_DNA"/>
</dbReference>
<organism evidence="1 2">
    <name type="scientific">Aquisalinus luteolus</name>
    <dbReference type="NCBI Taxonomy" id="1566827"/>
    <lineage>
        <taxon>Bacteria</taxon>
        <taxon>Pseudomonadati</taxon>
        <taxon>Pseudomonadota</taxon>
        <taxon>Alphaproteobacteria</taxon>
        <taxon>Parvularculales</taxon>
        <taxon>Parvularculaceae</taxon>
        <taxon>Aquisalinus</taxon>
    </lineage>
</organism>
<name>A0A8J3A0Q8_9PROT</name>
<accession>A0A8J3A0Q8</accession>
<evidence type="ECO:0000313" key="2">
    <source>
        <dbReference type="Proteomes" id="UP000621856"/>
    </source>
</evidence>
<sequence>MASMASSASGRLNDIEFPTVLPMASLARAVPKSDPYATPPAHRAPPDFPFAEIAVTMLGSVMGKQERIR</sequence>
<proteinExistence type="predicted"/>
<protein>
    <submittedName>
        <fullName evidence="1">Uncharacterized protein</fullName>
    </submittedName>
</protein>